<evidence type="ECO:0000256" key="2">
    <source>
        <dbReference type="ARBA" id="ARBA00023002"/>
    </source>
</evidence>
<dbReference type="InterPro" id="IPR017628">
    <property type="entry name" value="OHmuconic_semiald_DH"/>
</dbReference>
<sequence length="487" mass="52114">MTAPRRILNFINGAYRDSARHFDDINPATGERVAIVSEAGEGDVADAVRAARTAMDGSWGNSTVEDRADALHRVADGIMARLDAFVAAEMADTGKPLMPTKMGEIPRAADQFRTFAEVGRMTPTESFETRLPEGQRAINVVQRAPKGVVAAICPWNLPMILMTWKVAPALICGNAVVVKPSEETPATASLLGEVMNDAGIPKGVYNVVQGFGPGSAGEYLTAHPDVDAITFTGETRTGEAIMAAAAKGTRDISLELGGKNAGILFADCDIEAAIRTEAMSAFHNCGQICLGNERLYVERAIFDQVVEGMTRAAKAYSIGDPMDKNTRMGSLSSHGHREKVLGYFKAATDAGAMVHAGGKIPDLAAPFADGAWVEPTVWTGLAQDSIPVQEEVFGPVTHIMPFDEEDEAIALANDSPYGLAGTLWTRDLSRAHRVAARRRVGALWVNSWMIRDLRTPFGGMKSSGIGREGGAASLDFYSELRTVCTRI</sequence>
<evidence type="ECO:0000256" key="1">
    <source>
        <dbReference type="ARBA" id="ARBA00009986"/>
    </source>
</evidence>
<gene>
    <name evidence="7" type="ORF">GCM10007972_16250</name>
</gene>
<dbReference type="EMBL" id="BMOV01000005">
    <property type="protein sequence ID" value="GGO11912.1"/>
    <property type="molecule type" value="Genomic_DNA"/>
</dbReference>
<name>A0ABQ2LD89_9PROT</name>
<dbReference type="InterPro" id="IPR016161">
    <property type="entry name" value="Ald_DH/histidinol_DH"/>
</dbReference>
<comment type="similarity">
    <text evidence="1 5">Belongs to the aldehyde dehydrogenase family.</text>
</comment>
<evidence type="ECO:0000256" key="4">
    <source>
        <dbReference type="PROSITE-ProRule" id="PRU10007"/>
    </source>
</evidence>
<dbReference type="Gene3D" id="3.40.605.10">
    <property type="entry name" value="Aldehyde Dehydrogenase, Chain A, domain 1"/>
    <property type="match status" value="1"/>
</dbReference>
<protein>
    <submittedName>
        <fullName evidence="7">Aldehyde dehydrogenase</fullName>
    </submittedName>
</protein>
<dbReference type="CDD" id="cd07093">
    <property type="entry name" value="ALDH_F8_HMSADH"/>
    <property type="match status" value="1"/>
</dbReference>
<keyword evidence="3" id="KW-0520">NAD</keyword>
<feature type="active site" evidence="4">
    <location>
        <position position="255"/>
    </location>
</feature>
<dbReference type="PANTHER" id="PTHR43720">
    <property type="entry name" value="2-AMINOMUCONIC SEMIALDEHYDE DEHYDROGENASE"/>
    <property type="match status" value="1"/>
</dbReference>
<dbReference type="InterPro" id="IPR016162">
    <property type="entry name" value="Ald_DH_N"/>
</dbReference>
<organism evidence="7 8">
    <name type="scientific">Iodidimonas muriae</name>
    <dbReference type="NCBI Taxonomy" id="261467"/>
    <lineage>
        <taxon>Bacteria</taxon>
        <taxon>Pseudomonadati</taxon>
        <taxon>Pseudomonadota</taxon>
        <taxon>Alphaproteobacteria</taxon>
        <taxon>Iodidimonadales</taxon>
        <taxon>Iodidimonadaceae</taxon>
        <taxon>Iodidimonas</taxon>
    </lineage>
</organism>
<dbReference type="NCBIfam" id="TIGR03216">
    <property type="entry name" value="OH_muco_semi_DH"/>
    <property type="match status" value="1"/>
</dbReference>
<evidence type="ECO:0000256" key="3">
    <source>
        <dbReference type="ARBA" id="ARBA00023027"/>
    </source>
</evidence>
<evidence type="ECO:0000256" key="5">
    <source>
        <dbReference type="RuleBase" id="RU003345"/>
    </source>
</evidence>
<dbReference type="PANTHER" id="PTHR43720:SF2">
    <property type="entry name" value="2-AMINOMUCONIC SEMIALDEHYDE DEHYDROGENASE"/>
    <property type="match status" value="1"/>
</dbReference>
<comment type="caution">
    <text evidence="7">The sequence shown here is derived from an EMBL/GenBank/DDBJ whole genome shotgun (WGS) entry which is preliminary data.</text>
</comment>
<dbReference type="PROSITE" id="PS00070">
    <property type="entry name" value="ALDEHYDE_DEHYDR_CYS"/>
    <property type="match status" value="1"/>
</dbReference>
<dbReference type="InterPro" id="IPR016160">
    <property type="entry name" value="Ald_DH_CS_CYS"/>
</dbReference>
<keyword evidence="8" id="KW-1185">Reference proteome</keyword>
<accession>A0ABQ2LD89</accession>
<evidence type="ECO:0000259" key="6">
    <source>
        <dbReference type="Pfam" id="PF00171"/>
    </source>
</evidence>
<evidence type="ECO:0000313" key="8">
    <source>
        <dbReference type="Proteomes" id="UP000602381"/>
    </source>
</evidence>
<dbReference type="InterPro" id="IPR029510">
    <property type="entry name" value="Ald_DH_CS_GLU"/>
</dbReference>
<dbReference type="Gene3D" id="3.40.309.10">
    <property type="entry name" value="Aldehyde Dehydrogenase, Chain A, domain 2"/>
    <property type="match status" value="1"/>
</dbReference>
<dbReference type="SUPFAM" id="SSF53720">
    <property type="entry name" value="ALDH-like"/>
    <property type="match status" value="1"/>
</dbReference>
<keyword evidence="2 5" id="KW-0560">Oxidoreductase</keyword>
<evidence type="ECO:0000313" key="7">
    <source>
        <dbReference type="EMBL" id="GGO11912.1"/>
    </source>
</evidence>
<dbReference type="Proteomes" id="UP000602381">
    <property type="component" value="Unassembled WGS sequence"/>
</dbReference>
<dbReference type="RefSeq" id="WP_188873756.1">
    <property type="nucleotide sequence ID" value="NZ_BMOV01000005.1"/>
</dbReference>
<dbReference type="Pfam" id="PF00171">
    <property type="entry name" value="Aldedh"/>
    <property type="match status" value="1"/>
</dbReference>
<reference evidence="8" key="1">
    <citation type="journal article" date="2019" name="Int. J. Syst. Evol. Microbiol.">
        <title>The Global Catalogue of Microorganisms (GCM) 10K type strain sequencing project: providing services to taxonomists for standard genome sequencing and annotation.</title>
        <authorList>
            <consortium name="The Broad Institute Genomics Platform"/>
            <consortium name="The Broad Institute Genome Sequencing Center for Infectious Disease"/>
            <person name="Wu L."/>
            <person name="Ma J."/>
        </authorList>
    </citation>
    <scope>NUCLEOTIDE SEQUENCE [LARGE SCALE GENOMIC DNA]</scope>
    <source>
        <strain evidence="8">JCM 17843</strain>
    </source>
</reference>
<proteinExistence type="inferred from homology"/>
<feature type="domain" description="Aldehyde dehydrogenase" evidence="6">
    <location>
        <begin position="19"/>
        <end position="483"/>
    </location>
</feature>
<dbReference type="InterPro" id="IPR016163">
    <property type="entry name" value="Ald_DH_C"/>
</dbReference>
<dbReference type="InterPro" id="IPR015590">
    <property type="entry name" value="Aldehyde_DH_dom"/>
</dbReference>
<dbReference type="PROSITE" id="PS00687">
    <property type="entry name" value="ALDEHYDE_DEHYDR_GLU"/>
    <property type="match status" value="1"/>
</dbReference>